<accession>A0ABR2HRK3</accession>
<reference evidence="2 3" key="1">
    <citation type="journal article" date="2024" name="IMA Fungus">
        <title>Apiospora arundinis, a panoply of carbohydrate-active enzymes and secondary metabolites.</title>
        <authorList>
            <person name="Sorensen T."/>
            <person name="Petersen C."/>
            <person name="Muurmann A.T."/>
            <person name="Christiansen J.V."/>
            <person name="Brundto M.L."/>
            <person name="Overgaard C.K."/>
            <person name="Boysen A.T."/>
            <person name="Wollenberg R.D."/>
            <person name="Larsen T.O."/>
            <person name="Sorensen J.L."/>
            <person name="Nielsen K.L."/>
            <person name="Sondergaard T.E."/>
        </authorList>
    </citation>
    <scope>NUCLEOTIDE SEQUENCE [LARGE SCALE GENOMIC DNA]</scope>
    <source>
        <strain evidence="2 3">AAU 773</strain>
    </source>
</reference>
<name>A0ABR2HRK3_9PEZI</name>
<feature type="compositionally biased region" description="Low complexity" evidence="1">
    <location>
        <begin position="88"/>
        <end position="104"/>
    </location>
</feature>
<sequence length="186" mass="20883">MATFASNGNFATSAMNVAFSLACPQYYKNPLFQKGTEGSEVDDYYLDFENDLCIIFDKDKDQSHDSVNPLAQSMSSISFNPTIPFGNDSTSTTSSTWSTGSNDSRATPKSILKKPKGTTDHTKPKRAVVWHTELAHDIISGEHVPQTQLSKEEWVAQQRRRLFAKYMAKLEAEAQDDAEWVEVYKQ</sequence>
<evidence type="ECO:0000256" key="1">
    <source>
        <dbReference type="SAM" id="MobiDB-lite"/>
    </source>
</evidence>
<comment type="caution">
    <text evidence="2">The sequence shown here is derived from an EMBL/GenBank/DDBJ whole genome shotgun (WGS) entry which is preliminary data.</text>
</comment>
<organism evidence="2 3">
    <name type="scientific">Apiospora arundinis</name>
    <dbReference type="NCBI Taxonomy" id="335852"/>
    <lineage>
        <taxon>Eukaryota</taxon>
        <taxon>Fungi</taxon>
        <taxon>Dikarya</taxon>
        <taxon>Ascomycota</taxon>
        <taxon>Pezizomycotina</taxon>
        <taxon>Sordariomycetes</taxon>
        <taxon>Xylariomycetidae</taxon>
        <taxon>Amphisphaeriales</taxon>
        <taxon>Apiosporaceae</taxon>
        <taxon>Apiospora</taxon>
    </lineage>
</organism>
<evidence type="ECO:0000313" key="3">
    <source>
        <dbReference type="Proteomes" id="UP001390339"/>
    </source>
</evidence>
<dbReference type="EMBL" id="JAPCWZ010000009">
    <property type="protein sequence ID" value="KAK8851656.1"/>
    <property type="molecule type" value="Genomic_DNA"/>
</dbReference>
<keyword evidence="3" id="KW-1185">Reference proteome</keyword>
<feature type="region of interest" description="Disordered" evidence="1">
    <location>
        <begin position="88"/>
        <end position="125"/>
    </location>
</feature>
<evidence type="ECO:0000313" key="2">
    <source>
        <dbReference type="EMBL" id="KAK8851656.1"/>
    </source>
</evidence>
<dbReference type="Proteomes" id="UP001390339">
    <property type="component" value="Unassembled WGS sequence"/>
</dbReference>
<proteinExistence type="predicted"/>
<protein>
    <submittedName>
        <fullName evidence="2">Uncharacterized protein</fullName>
    </submittedName>
</protein>
<gene>
    <name evidence="2" type="ORF">PGQ11_014135</name>
</gene>